<accession>A0A367F527</accession>
<dbReference type="Pfam" id="PF19289">
    <property type="entry name" value="PmbA_TldD_3rd"/>
    <property type="match status" value="1"/>
</dbReference>
<evidence type="ECO:0000259" key="2">
    <source>
        <dbReference type="Pfam" id="PF19289"/>
    </source>
</evidence>
<protein>
    <submittedName>
        <fullName evidence="3">TldD/PmbA family protein</fullName>
    </submittedName>
</protein>
<evidence type="ECO:0000256" key="1">
    <source>
        <dbReference type="SAM" id="MobiDB-lite"/>
    </source>
</evidence>
<proteinExistence type="predicted"/>
<dbReference type="InterPro" id="IPR036059">
    <property type="entry name" value="TldD/PmbA_sf"/>
</dbReference>
<keyword evidence="4" id="KW-1185">Reference proteome</keyword>
<reference evidence="3 4" key="1">
    <citation type="submission" date="2018-06" db="EMBL/GenBank/DDBJ databases">
        <title>Sphaerisporangium craniellae sp. nov., isolated from a marine sponge in the South China Sea.</title>
        <authorList>
            <person name="Li L."/>
        </authorList>
    </citation>
    <scope>NUCLEOTIDE SEQUENCE [LARGE SCALE GENOMIC DNA]</scope>
    <source>
        <strain evidence="3 4">CCTCC AA 208026</strain>
    </source>
</reference>
<dbReference type="SUPFAM" id="SSF111283">
    <property type="entry name" value="Putative modulator of DNA gyrase, PmbA/TldD"/>
    <property type="match status" value="1"/>
</dbReference>
<organism evidence="3 4">
    <name type="scientific">Sphaerisporangium album</name>
    <dbReference type="NCBI Taxonomy" id="509200"/>
    <lineage>
        <taxon>Bacteria</taxon>
        <taxon>Bacillati</taxon>
        <taxon>Actinomycetota</taxon>
        <taxon>Actinomycetes</taxon>
        <taxon>Streptosporangiales</taxon>
        <taxon>Streptosporangiaceae</taxon>
        <taxon>Sphaerisporangium</taxon>
    </lineage>
</organism>
<feature type="region of interest" description="Disordered" evidence="1">
    <location>
        <begin position="1"/>
        <end position="20"/>
    </location>
</feature>
<gene>
    <name evidence="3" type="ORF">DQ384_31490</name>
</gene>
<name>A0A367F527_9ACTN</name>
<dbReference type="GO" id="GO:0008237">
    <property type="term" value="F:metallopeptidase activity"/>
    <property type="evidence" value="ECO:0007669"/>
    <property type="project" value="InterPro"/>
</dbReference>
<dbReference type="EMBL" id="QOIL01000022">
    <property type="protein sequence ID" value="RCG25391.1"/>
    <property type="molecule type" value="Genomic_DNA"/>
</dbReference>
<dbReference type="Proteomes" id="UP000253094">
    <property type="component" value="Unassembled WGS sequence"/>
</dbReference>
<feature type="region of interest" description="Disordered" evidence="1">
    <location>
        <begin position="330"/>
        <end position="352"/>
    </location>
</feature>
<sequence length="454" mass="46954">MNPPALTTPPAAPESSGTTASVGAEELLHGCRALLDAVAAEGGDAADVQCVSTSVRAVQAFADGAHAGRQGVTVTTGLRVRAGEGAATLLLGAPPASPGDVARLAVALARRSHGEGDRPLAPIGVGAAVHPAVPEPEAPFEVSRRFLAELLTPPEAGPVALGAEHVHTRSWTVVADGVGSAVAYEQAGHHAWHWLEGLGGHMVDGLAASRFDELRWDALAARAREFRAVHLAGPRPLDHDGALPVLLHPDVAAHLVRSLGFLLCAGNVLSGMRPLLERVGRRIASPAVTLADDPVSPVDAEGTPARRQVLLERGVLKGFLTGRANASELGVTPSGAARRSAPDQPAVESPSHISLAAGEDSRDALRARLGDGIEAVGVVQPGRIRGRRGTFTTVVLGWRVRDGRRTEALGPVRVSLGVFELLRSIQATADDPAHSYLAAGARSPSILLSHMRTG</sequence>
<dbReference type="PANTHER" id="PTHR43421:SF1">
    <property type="entry name" value="METALLOPROTEASE PMBA"/>
    <property type="match status" value="1"/>
</dbReference>
<feature type="domain" description="Metalloprotease TldD/E C-terminal" evidence="2">
    <location>
        <begin position="241"/>
        <end position="452"/>
    </location>
</feature>
<dbReference type="GO" id="GO:0006508">
    <property type="term" value="P:proteolysis"/>
    <property type="evidence" value="ECO:0007669"/>
    <property type="project" value="InterPro"/>
</dbReference>
<dbReference type="OrthoDB" id="9803213at2"/>
<evidence type="ECO:0000313" key="4">
    <source>
        <dbReference type="Proteomes" id="UP000253094"/>
    </source>
</evidence>
<dbReference type="InterPro" id="IPR045569">
    <property type="entry name" value="Metalloprtase-TldD/E_C"/>
</dbReference>
<dbReference type="AlphaFoldDB" id="A0A367F527"/>
<dbReference type="PANTHER" id="PTHR43421">
    <property type="entry name" value="METALLOPROTEASE PMBA"/>
    <property type="match status" value="1"/>
</dbReference>
<dbReference type="InterPro" id="IPR047657">
    <property type="entry name" value="PmbA"/>
</dbReference>
<evidence type="ECO:0000313" key="3">
    <source>
        <dbReference type="EMBL" id="RCG25391.1"/>
    </source>
</evidence>
<dbReference type="GO" id="GO:0005829">
    <property type="term" value="C:cytosol"/>
    <property type="evidence" value="ECO:0007669"/>
    <property type="project" value="TreeGrafter"/>
</dbReference>
<comment type="caution">
    <text evidence="3">The sequence shown here is derived from an EMBL/GenBank/DDBJ whole genome shotgun (WGS) entry which is preliminary data.</text>
</comment>
<dbReference type="RefSeq" id="WP_114032519.1">
    <property type="nucleotide sequence ID" value="NZ_QOIL01000022.1"/>
</dbReference>
<feature type="compositionally biased region" description="Pro residues" evidence="1">
    <location>
        <begin position="1"/>
        <end position="12"/>
    </location>
</feature>